<dbReference type="Proteomes" id="UP000256514">
    <property type="component" value="Unassembled WGS sequence"/>
</dbReference>
<keyword evidence="2" id="KW-1185">Reference proteome</keyword>
<protein>
    <recommendedName>
        <fullName evidence="3">Periplasmic protein</fullName>
    </recommendedName>
</protein>
<sequence>MSIVCMCVLLHADVYDEDMLIQEGVIDSFGIHKSSPLRGLDSRLGEGLDYASLSKENLDDISNQNAAPMFSSALLPQQYILPEPLPDWIYATAIIEVHFNDGSMRRGFANMLKNGLYITSSEVVYSASLIPRRVYVKMQDSSAPEIICVAKLHLMAVDTQSGLALLENIASTDDYCNVVQKSYYHDRIQKRVTIDVFNKTPSINPNQNVLFPYVDKYYSFVPKTMQVGEVETYYDQASATYIKYGYQLKRDWYPNFAYGKGIFDTKGNFLGLISLTYHSYLPVLVKKEVVQDFLCSLDEKKVLQDGDIAKSCAALHKRQRFF</sequence>
<proteinExistence type="predicted"/>
<dbReference type="RefSeq" id="WP_115571244.1">
    <property type="nucleotide sequence ID" value="NZ_NXLT01000004.1"/>
</dbReference>
<dbReference type="AlphaFoldDB" id="A0A3D8IQN7"/>
<name>A0A3D8IQN7_9HELI</name>
<evidence type="ECO:0008006" key="3">
    <source>
        <dbReference type="Google" id="ProtNLM"/>
    </source>
</evidence>
<dbReference type="OrthoDB" id="5328014at2"/>
<dbReference type="EMBL" id="NXLT01000004">
    <property type="protein sequence ID" value="RDU66931.1"/>
    <property type="molecule type" value="Genomic_DNA"/>
</dbReference>
<evidence type="ECO:0000313" key="2">
    <source>
        <dbReference type="Proteomes" id="UP000256514"/>
    </source>
</evidence>
<comment type="caution">
    <text evidence="1">The sequence shown here is derived from an EMBL/GenBank/DDBJ whole genome shotgun (WGS) entry which is preliminary data.</text>
</comment>
<organism evidence="1 2">
    <name type="scientific">Helicobacter equorum</name>
    <dbReference type="NCBI Taxonomy" id="361872"/>
    <lineage>
        <taxon>Bacteria</taxon>
        <taxon>Pseudomonadati</taxon>
        <taxon>Campylobacterota</taxon>
        <taxon>Epsilonproteobacteria</taxon>
        <taxon>Campylobacterales</taxon>
        <taxon>Helicobacteraceae</taxon>
        <taxon>Helicobacter</taxon>
    </lineage>
</organism>
<evidence type="ECO:0000313" key="1">
    <source>
        <dbReference type="EMBL" id="RDU66931.1"/>
    </source>
</evidence>
<gene>
    <name evidence="1" type="ORF">CQA54_06150</name>
</gene>
<accession>A0A3D8IQN7</accession>
<reference evidence="1 2" key="1">
    <citation type="submission" date="2018-04" db="EMBL/GenBank/DDBJ databases">
        <title>Novel Campyloabacter and Helicobacter Species and Strains.</title>
        <authorList>
            <person name="Mannion A.J."/>
            <person name="Shen Z."/>
            <person name="Fox J.G."/>
        </authorList>
    </citation>
    <scope>NUCLEOTIDE SEQUENCE [LARGE SCALE GENOMIC DNA]</scope>
    <source>
        <strain evidence="1 2">MIT 12-6600</strain>
    </source>
</reference>